<name>A0A846XHH4_9NOCA</name>
<evidence type="ECO:0000313" key="5">
    <source>
        <dbReference type="EMBL" id="NKY33314.1"/>
    </source>
</evidence>
<evidence type="ECO:0000256" key="3">
    <source>
        <dbReference type="ARBA" id="ARBA00023163"/>
    </source>
</evidence>
<gene>
    <name evidence="5" type="ORF">HGA13_09555</name>
</gene>
<dbReference type="PANTHER" id="PTHR42756">
    <property type="entry name" value="TRANSCRIPTIONAL REGULATOR, MARR"/>
    <property type="match status" value="1"/>
</dbReference>
<dbReference type="EMBL" id="JAAXOO010000002">
    <property type="protein sequence ID" value="NKY33314.1"/>
    <property type="molecule type" value="Genomic_DNA"/>
</dbReference>
<dbReference type="PROSITE" id="PS50995">
    <property type="entry name" value="HTH_MARR_2"/>
    <property type="match status" value="1"/>
</dbReference>
<dbReference type="GO" id="GO:0003700">
    <property type="term" value="F:DNA-binding transcription factor activity"/>
    <property type="evidence" value="ECO:0007669"/>
    <property type="project" value="InterPro"/>
</dbReference>
<evidence type="ECO:0000256" key="1">
    <source>
        <dbReference type="ARBA" id="ARBA00023015"/>
    </source>
</evidence>
<feature type="domain" description="HTH marR-type" evidence="4">
    <location>
        <begin position="29"/>
        <end position="164"/>
    </location>
</feature>
<protein>
    <submittedName>
        <fullName evidence="5">MarR family transcriptional regulator</fullName>
    </submittedName>
</protein>
<reference evidence="5 6" key="1">
    <citation type="submission" date="2020-04" db="EMBL/GenBank/DDBJ databases">
        <title>MicrobeNet Type strains.</title>
        <authorList>
            <person name="Nicholson A.C."/>
        </authorList>
    </citation>
    <scope>NUCLEOTIDE SEQUENCE [LARGE SCALE GENOMIC DNA]</scope>
    <source>
        <strain evidence="5 6">DSM 45078</strain>
    </source>
</reference>
<dbReference type="InterPro" id="IPR036390">
    <property type="entry name" value="WH_DNA-bd_sf"/>
</dbReference>
<dbReference type="GO" id="GO:0003677">
    <property type="term" value="F:DNA binding"/>
    <property type="evidence" value="ECO:0007669"/>
    <property type="project" value="UniProtKB-KW"/>
</dbReference>
<dbReference type="PANTHER" id="PTHR42756:SF1">
    <property type="entry name" value="TRANSCRIPTIONAL REPRESSOR OF EMRAB OPERON"/>
    <property type="match status" value="1"/>
</dbReference>
<evidence type="ECO:0000256" key="2">
    <source>
        <dbReference type="ARBA" id="ARBA00023125"/>
    </source>
</evidence>
<organism evidence="5 6">
    <name type="scientific">Nocardia speluncae</name>
    <dbReference type="NCBI Taxonomy" id="419477"/>
    <lineage>
        <taxon>Bacteria</taxon>
        <taxon>Bacillati</taxon>
        <taxon>Actinomycetota</taxon>
        <taxon>Actinomycetes</taxon>
        <taxon>Mycobacteriales</taxon>
        <taxon>Nocardiaceae</taxon>
        <taxon>Nocardia</taxon>
    </lineage>
</organism>
<dbReference type="Pfam" id="PF12802">
    <property type="entry name" value="MarR_2"/>
    <property type="match status" value="1"/>
</dbReference>
<dbReference type="RefSeq" id="WP_068040095.1">
    <property type="nucleotide sequence ID" value="NZ_JAAXOO010000002.1"/>
</dbReference>
<dbReference type="SMART" id="SM00347">
    <property type="entry name" value="HTH_MARR"/>
    <property type="match status" value="1"/>
</dbReference>
<keyword evidence="2" id="KW-0238">DNA-binding</keyword>
<evidence type="ECO:0000313" key="6">
    <source>
        <dbReference type="Proteomes" id="UP000565715"/>
    </source>
</evidence>
<dbReference type="InterPro" id="IPR000835">
    <property type="entry name" value="HTH_MarR-typ"/>
</dbReference>
<keyword evidence="6" id="KW-1185">Reference proteome</keyword>
<sequence length="175" mass="19019">MSENTSDPDSVDAVVAAWTRERPDLDLTAIGIAGRLGRAALLLRPAQERVFTGFGLQRGEFDVLATLRRAGEPYTLTPSQLSAALLLTRAGMTNRIDRLVASGLVERTLDPNDRRSFHVRLTEQGFTTVDEAMTAHTANVTRLLSGLPASEQTALEDLLRTLLHTLEAPNGRNTG</sequence>
<dbReference type="SUPFAM" id="SSF46785">
    <property type="entry name" value="Winged helix' DNA-binding domain"/>
    <property type="match status" value="1"/>
</dbReference>
<keyword evidence="3" id="KW-0804">Transcription</keyword>
<evidence type="ECO:0000259" key="4">
    <source>
        <dbReference type="PROSITE" id="PS50995"/>
    </source>
</evidence>
<accession>A0A846XHH4</accession>
<proteinExistence type="predicted"/>
<keyword evidence="1" id="KW-0805">Transcription regulation</keyword>
<dbReference type="AlphaFoldDB" id="A0A846XHH4"/>
<comment type="caution">
    <text evidence="5">The sequence shown here is derived from an EMBL/GenBank/DDBJ whole genome shotgun (WGS) entry which is preliminary data.</text>
</comment>
<dbReference type="InterPro" id="IPR036388">
    <property type="entry name" value="WH-like_DNA-bd_sf"/>
</dbReference>
<dbReference type="PRINTS" id="PR00598">
    <property type="entry name" value="HTHMARR"/>
</dbReference>
<dbReference type="Proteomes" id="UP000565715">
    <property type="component" value="Unassembled WGS sequence"/>
</dbReference>
<dbReference type="Gene3D" id="1.10.10.10">
    <property type="entry name" value="Winged helix-like DNA-binding domain superfamily/Winged helix DNA-binding domain"/>
    <property type="match status" value="1"/>
</dbReference>